<comment type="subcellular location">
    <subcellularLocation>
        <location evidence="1">Cytoplasm</location>
    </subcellularLocation>
</comment>
<dbReference type="Proteomes" id="UP000029264">
    <property type="component" value="Unassembled WGS sequence"/>
</dbReference>
<dbReference type="RefSeq" id="WP_037442854.1">
    <property type="nucleotide sequence ID" value="NZ_JPEO01000007.1"/>
</dbReference>
<organism evidence="5 6">
    <name type="scientific">Shewanella mangrovi</name>
    <dbReference type="NCBI Taxonomy" id="1515746"/>
    <lineage>
        <taxon>Bacteria</taxon>
        <taxon>Pseudomonadati</taxon>
        <taxon>Pseudomonadota</taxon>
        <taxon>Gammaproteobacteria</taxon>
        <taxon>Alteromonadales</taxon>
        <taxon>Shewanellaceae</taxon>
        <taxon>Shewanella</taxon>
    </lineage>
</organism>
<dbReference type="PANTHER" id="PTHR34874:SF3">
    <property type="entry name" value="SULFURTRANSFERASE TUSD"/>
    <property type="match status" value="1"/>
</dbReference>
<reference evidence="5 6" key="1">
    <citation type="submission" date="2014-06" db="EMBL/GenBank/DDBJ databases">
        <title>Shewanella sp. YQH10.</title>
        <authorList>
            <person name="Liu Y."/>
            <person name="Zeng R."/>
        </authorList>
    </citation>
    <scope>NUCLEOTIDE SEQUENCE [LARGE SCALE GENOMIC DNA]</scope>
    <source>
        <strain evidence="5 6">YQH10</strain>
    </source>
</reference>
<dbReference type="Gene3D" id="3.40.1260.10">
    <property type="entry name" value="DsrEFH-like"/>
    <property type="match status" value="1"/>
</dbReference>
<dbReference type="EMBL" id="JPEO01000007">
    <property type="protein sequence ID" value="KFZ37215.1"/>
    <property type="molecule type" value="Genomic_DNA"/>
</dbReference>
<comment type="caution">
    <text evidence="5">The sequence shown here is derived from an EMBL/GenBank/DDBJ whole genome shotgun (WGS) entry which is preliminary data.</text>
</comment>
<dbReference type="GO" id="GO:0002143">
    <property type="term" value="P:tRNA wobble position uridine thiolation"/>
    <property type="evidence" value="ECO:0007669"/>
    <property type="project" value="TreeGrafter"/>
</dbReference>
<accession>A0A094JBB3</accession>
<protein>
    <submittedName>
        <fullName evidence="5">Uncharacterized protein</fullName>
    </submittedName>
</protein>
<dbReference type="AlphaFoldDB" id="A0A094JBB3"/>
<proteinExistence type="inferred from homology"/>
<evidence type="ECO:0000256" key="3">
    <source>
        <dbReference type="ARBA" id="ARBA00022490"/>
    </source>
</evidence>
<evidence type="ECO:0000256" key="1">
    <source>
        <dbReference type="ARBA" id="ARBA00004496"/>
    </source>
</evidence>
<evidence type="ECO:0000256" key="2">
    <source>
        <dbReference type="ARBA" id="ARBA00007067"/>
    </source>
</evidence>
<comment type="similarity">
    <text evidence="2">Belongs to the DsrE/TusD family.</text>
</comment>
<evidence type="ECO:0000313" key="6">
    <source>
        <dbReference type="Proteomes" id="UP000029264"/>
    </source>
</evidence>
<dbReference type="InterPro" id="IPR027396">
    <property type="entry name" value="DsrEFH-like"/>
</dbReference>
<keyword evidence="6" id="KW-1185">Reference proteome</keyword>
<evidence type="ECO:0000256" key="4">
    <source>
        <dbReference type="ARBA" id="ARBA00022679"/>
    </source>
</evidence>
<dbReference type="NCBIfam" id="NF001237">
    <property type="entry name" value="PRK00207.1"/>
    <property type="match status" value="1"/>
</dbReference>
<keyword evidence="3" id="KW-0963">Cytoplasm</keyword>
<dbReference type="PANTHER" id="PTHR34874">
    <property type="entry name" value="PROTEIN YCHN"/>
    <property type="match status" value="1"/>
</dbReference>
<dbReference type="GO" id="GO:0016783">
    <property type="term" value="F:sulfurtransferase activity"/>
    <property type="evidence" value="ECO:0007669"/>
    <property type="project" value="InterPro"/>
</dbReference>
<sequence length="128" mass="13811">MPSFIILLSSSAITPANGLKAIQFAESALALGHTIHSIFFSGDGISHANKLQQVSSDETDIKLRWQQFAAEHEIPLINCTTAASRRGVLSELEAEELGLNANQSDLFHSGGLVELVAGITKSHRLVRF</sequence>
<dbReference type="OrthoDB" id="9787483at2"/>
<dbReference type="GO" id="GO:1990228">
    <property type="term" value="C:sulfurtransferase complex"/>
    <property type="evidence" value="ECO:0007669"/>
    <property type="project" value="TreeGrafter"/>
</dbReference>
<evidence type="ECO:0000313" key="5">
    <source>
        <dbReference type="EMBL" id="KFZ37215.1"/>
    </source>
</evidence>
<gene>
    <name evidence="5" type="ORF">HR45_11060</name>
</gene>
<dbReference type="SUPFAM" id="SSF75169">
    <property type="entry name" value="DsrEFH-like"/>
    <property type="match status" value="1"/>
</dbReference>
<keyword evidence="4" id="KW-0808">Transferase</keyword>
<dbReference type="STRING" id="1515746.HR45_11060"/>
<dbReference type="Pfam" id="PF02635">
    <property type="entry name" value="DsrE"/>
    <property type="match status" value="1"/>
</dbReference>
<dbReference type="InterPro" id="IPR017463">
    <property type="entry name" value="Sulphur_relay_TusD/DsrE"/>
</dbReference>
<name>A0A094JBB3_9GAMM</name>
<dbReference type="NCBIfam" id="TIGR03012">
    <property type="entry name" value="sulf_tusD_dsrE"/>
    <property type="match status" value="1"/>
</dbReference>
<dbReference type="GO" id="GO:0097163">
    <property type="term" value="F:sulfur carrier activity"/>
    <property type="evidence" value="ECO:0007669"/>
    <property type="project" value="TreeGrafter"/>
</dbReference>
<dbReference type="InterPro" id="IPR003787">
    <property type="entry name" value="Sulphur_relay_DsrE/F-like"/>
</dbReference>
<dbReference type="eggNOG" id="COG1553">
    <property type="taxonomic scope" value="Bacteria"/>
</dbReference>